<sequence>MRLHAAVEAEFECIRGGGTVDFQDYFDVFRYFYVLEPHPFAFYHLEPVRPEFPRRRRFRYPSVCESEFGKRRNRYARTREIFTAYKHPAAFLARRLVQRVGAERQQEKTDYAQGCYGYLVTLGEKHGFLEGSRTLGCGRIPVDECVKFIAQFLDR</sequence>
<accession>A0A645I6I8</accession>
<name>A0A645I6I8_9ZZZZ</name>
<reference evidence="1" key="1">
    <citation type="submission" date="2019-08" db="EMBL/GenBank/DDBJ databases">
        <authorList>
            <person name="Kucharzyk K."/>
            <person name="Murdoch R.W."/>
            <person name="Higgins S."/>
            <person name="Loffler F."/>
        </authorList>
    </citation>
    <scope>NUCLEOTIDE SEQUENCE</scope>
</reference>
<dbReference type="AlphaFoldDB" id="A0A645I6I8"/>
<dbReference type="EMBL" id="VSSQ01108023">
    <property type="protein sequence ID" value="MPN46947.1"/>
    <property type="molecule type" value="Genomic_DNA"/>
</dbReference>
<gene>
    <name evidence="1" type="ORF">SDC9_194546</name>
</gene>
<proteinExistence type="predicted"/>
<comment type="caution">
    <text evidence="1">The sequence shown here is derived from an EMBL/GenBank/DDBJ whole genome shotgun (WGS) entry which is preliminary data.</text>
</comment>
<organism evidence="1">
    <name type="scientific">bioreactor metagenome</name>
    <dbReference type="NCBI Taxonomy" id="1076179"/>
    <lineage>
        <taxon>unclassified sequences</taxon>
        <taxon>metagenomes</taxon>
        <taxon>ecological metagenomes</taxon>
    </lineage>
</organism>
<protein>
    <submittedName>
        <fullName evidence="1">Uncharacterized protein</fullName>
    </submittedName>
</protein>
<evidence type="ECO:0000313" key="1">
    <source>
        <dbReference type="EMBL" id="MPN46947.1"/>
    </source>
</evidence>